<keyword evidence="4 9" id="KW-0547">Nucleotide-binding</keyword>
<sequence length="213" mass="22571">MTGYIVTGTDTGIGKTVFAAALAGAIDAAYWKPVQSGLDEETDSQVVQRLSGLAPDRILPEAYRFALPASPHRAAEAEGIAIDPDALVLPATTRPLVVEGAGGPLVPLTRRRLFADVFAAWGLPVILCARTSLGTINHTLLAIEALSRRGILLHGVAFIGDANEDSEQIIADLGGTRRLGRLPHLSAVAPDTLKAAFADAFTLDDFRREDLRP</sequence>
<comment type="cofactor">
    <cofactor evidence="9">
        <name>Mg(2+)</name>
        <dbReference type="ChEBI" id="CHEBI:18420"/>
    </cofactor>
</comment>
<evidence type="ECO:0000313" key="10">
    <source>
        <dbReference type="EMBL" id="MFG1371946.1"/>
    </source>
</evidence>
<evidence type="ECO:0000256" key="2">
    <source>
        <dbReference type="ARBA" id="ARBA00022598"/>
    </source>
</evidence>
<dbReference type="CDD" id="cd03109">
    <property type="entry name" value="DTBS"/>
    <property type="match status" value="1"/>
</dbReference>
<keyword evidence="1 9" id="KW-0963">Cytoplasm</keyword>
<dbReference type="PANTHER" id="PTHR43210">
    <property type="entry name" value="DETHIOBIOTIN SYNTHETASE"/>
    <property type="match status" value="1"/>
</dbReference>
<protein>
    <recommendedName>
        <fullName evidence="9">ATP-dependent dethiobiotin synthetase BioD</fullName>
        <ecNumber evidence="9">6.3.3.3</ecNumber>
    </recommendedName>
    <alternativeName>
        <fullName evidence="9">DTB synthetase</fullName>
        <shortName evidence="9">DTBS</shortName>
    </alternativeName>
    <alternativeName>
        <fullName evidence="9">Dethiobiotin synthase</fullName>
    </alternativeName>
</protein>
<organism evidence="10 11">
    <name type="scientific">Xanthobacter oligotrophicus</name>
    <dbReference type="NCBI Taxonomy" id="2607286"/>
    <lineage>
        <taxon>Bacteria</taxon>
        <taxon>Pseudomonadati</taxon>
        <taxon>Pseudomonadota</taxon>
        <taxon>Alphaproteobacteria</taxon>
        <taxon>Hyphomicrobiales</taxon>
        <taxon>Xanthobacteraceae</taxon>
        <taxon>Xanthobacter</taxon>
    </lineage>
</organism>
<evidence type="ECO:0000256" key="7">
    <source>
        <dbReference type="ARBA" id="ARBA00022842"/>
    </source>
</evidence>
<dbReference type="EMBL" id="JBAFVH010000003">
    <property type="protein sequence ID" value="MFG1371946.1"/>
    <property type="molecule type" value="Genomic_DNA"/>
</dbReference>
<dbReference type="InterPro" id="IPR004472">
    <property type="entry name" value="DTB_synth_BioD"/>
</dbReference>
<dbReference type="PIRSF" id="PIRSF006755">
    <property type="entry name" value="DTB_synth"/>
    <property type="match status" value="1"/>
</dbReference>
<keyword evidence="3 9" id="KW-0479">Metal-binding</keyword>
<dbReference type="EC" id="6.3.3.3" evidence="9"/>
<comment type="subunit">
    <text evidence="9">Homodimer.</text>
</comment>
<dbReference type="Pfam" id="PF13500">
    <property type="entry name" value="AAA_26"/>
    <property type="match status" value="1"/>
</dbReference>
<feature type="active site" evidence="9">
    <location>
        <position position="32"/>
    </location>
</feature>
<dbReference type="Gene3D" id="3.40.50.300">
    <property type="entry name" value="P-loop containing nucleotide triphosphate hydrolases"/>
    <property type="match status" value="1"/>
</dbReference>
<accession>A0ABW6ZT97</accession>
<gene>
    <name evidence="9 10" type="primary">bioD</name>
    <name evidence="10" type="ORF">V5F32_07215</name>
</gene>
<keyword evidence="5 9" id="KW-0093">Biotin biosynthesis</keyword>
<feature type="binding site" evidence="9">
    <location>
        <position position="43"/>
    </location>
    <ligand>
        <name>ATP</name>
        <dbReference type="ChEBI" id="CHEBI:30616"/>
    </ligand>
</feature>
<proteinExistence type="inferred from homology"/>
<comment type="catalytic activity">
    <reaction evidence="8">
        <text>(7R,8S)-8-amino-7-(carboxyamino)nonanoate + ATP = (4R,5S)-dethiobiotin + ADP + phosphate + H(+)</text>
        <dbReference type="Rhea" id="RHEA:63684"/>
        <dbReference type="ChEBI" id="CHEBI:15378"/>
        <dbReference type="ChEBI" id="CHEBI:30616"/>
        <dbReference type="ChEBI" id="CHEBI:43474"/>
        <dbReference type="ChEBI" id="CHEBI:149470"/>
        <dbReference type="ChEBI" id="CHEBI:149473"/>
        <dbReference type="ChEBI" id="CHEBI:456216"/>
    </reaction>
</comment>
<comment type="caution">
    <text evidence="9">Lacks conserved residue(s) required for the propagation of feature annotation.</text>
</comment>
<feature type="binding site" evidence="9">
    <location>
        <position position="43"/>
    </location>
    <ligand>
        <name>Mg(2+)</name>
        <dbReference type="ChEBI" id="CHEBI:18420"/>
    </ligand>
</feature>
<comment type="similarity">
    <text evidence="9">Belongs to the dethiobiotin synthetase family.</text>
</comment>
<evidence type="ECO:0000256" key="6">
    <source>
        <dbReference type="ARBA" id="ARBA00022840"/>
    </source>
</evidence>
<dbReference type="Proteomes" id="UP001604002">
    <property type="component" value="Unassembled WGS sequence"/>
</dbReference>
<keyword evidence="6 9" id="KW-0067">ATP-binding</keyword>
<feature type="binding site" evidence="9">
    <location>
        <begin position="12"/>
        <end position="17"/>
    </location>
    <ligand>
        <name>ATP</name>
        <dbReference type="ChEBI" id="CHEBI:30616"/>
    </ligand>
</feature>
<evidence type="ECO:0000256" key="9">
    <source>
        <dbReference type="HAMAP-Rule" id="MF_00336"/>
    </source>
</evidence>
<dbReference type="GO" id="GO:0004141">
    <property type="term" value="F:dethiobiotin synthase activity"/>
    <property type="evidence" value="ECO:0007669"/>
    <property type="project" value="UniProtKB-EC"/>
</dbReference>
<comment type="function">
    <text evidence="9">Catalyzes a mechanistically unusual reaction, the ATP-dependent insertion of CO2 between the N7 and N8 nitrogen atoms of 7,8-diaminopelargonic acid (DAPA, also called 7,8-diammoniononanoate) to form a ureido ring.</text>
</comment>
<reference evidence="10 11" key="1">
    <citation type="submission" date="2024-02" db="EMBL/GenBank/DDBJ databases">
        <title>Expansion and revision of Xanthobacter and proposal of Roseixanthobacter gen. nov.</title>
        <authorList>
            <person name="Soltysiak M.P.M."/>
            <person name="Jalihal A."/>
            <person name="Ory A."/>
            <person name="Chrisophersen C."/>
            <person name="Lee A.D."/>
            <person name="Boulton J."/>
            <person name="Springer M."/>
        </authorList>
    </citation>
    <scope>NUCLEOTIDE SEQUENCE [LARGE SCALE GENOMIC DNA]</scope>
    <source>
        <strain evidence="10 11">23A</strain>
    </source>
</reference>
<feature type="binding site" evidence="9">
    <location>
        <position position="16"/>
    </location>
    <ligand>
        <name>Mg(2+)</name>
        <dbReference type="ChEBI" id="CHEBI:18420"/>
    </ligand>
</feature>
<comment type="pathway">
    <text evidence="9">Cofactor biosynthesis; biotin biosynthesis; biotin from 7,8-diaminononanoate: step 1/2.</text>
</comment>
<comment type="subcellular location">
    <subcellularLocation>
        <location evidence="9">Cytoplasm</location>
    </subcellularLocation>
</comment>
<evidence type="ECO:0000256" key="8">
    <source>
        <dbReference type="ARBA" id="ARBA00047386"/>
    </source>
</evidence>
<feature type="binding site" evidence="9">
    <location>
        <position position="36"/>
    </location>
    <ligand>
        <name>substrate</name>
    </ligand>
</feature>
<keyword evidence="2 9" id="KW-0436">Ligase</keyword>
<feature type="binding site" evidence="9">
    <location>
        <begin position="99"/>
        <end position="102"/>
    </location>
    <ligand>
        <name>ATP</name>
        <dbReference type="ChEBI" id="CHEBI:30616"/>
    </ligand>
</feature>
<keyword evidence="11" id="KW-1185">Reference proteome</keyword>
<feature type="binding site" evidence="9">
    <location>
        <begin position="183"/>
        <end position="185"/>
    </location>
    <ligand>
        <name>ATP</name>
        <dbReference type="ChEBI" id="CHEBI:30616"/>
    </ligand>
</feature>
<evidence type="ECO:0000313" key="11">
    <source>
        <dbReference type="Proteomes" id="UP001604002"/>
    </source>
</evidence>
<dbReference type="SUPFAM" id="SSF52540">
    <property type="entry name" value="P-loop containing nucleoside triphosphate hydrolases"/>
    <property type="match status" value="1"/>
</dbReference>
<comment type="catalytic activity">
    <reaction evidence="9">
        <text>(7R,8S)-7,8-diammoniononanoate + CO2 + ATP = (4R,5S)-dethiobiotin + ADP + phosphate + 3 H(+)</text>
        <dbReference type="Rhea" id="RHEA:15805"/>
        <dbReference type="ChEBI" id="CHEBI:15378"/>
        <dbReference type="ChEBI" id="CHEBI:16526"/>
        <dbReference type="ChEBI" id="CHEBI:30616"/>
        <dbReference type="ChEBI" id="CHEBI:43474"/>
        <dbReference type="ChEBI" id="CHEBI:149469"/>
        <dbReference type="ChEBI" id="CHEBI:149473"/>
        <dbReference type="ChEBI" id="CHEBI:456216"/>
        <dbReference type="EC" id="6.3.3.3"/>
    </reaction>
</comment>
<dbReference type="InterPro" id="IPR027417">
    <property type="entry name" value="P-loop_NTPase"/>
</dbReference>
<evidence type="ECO:0000256" key="4">
    <source>
        <dbReference type="ARBA" id="ARBA00022741"/>
    </source>
</evidence>
<evidence type="ECO:0000256" key="5">
    <source>
        <dbReference type="ARBA" id="ARBA00022756"/>
    </source>
</evidence>
<dbReference type="HAMAP" id="MF_00336">
    <property type="entry name" value="BioD"/>
    <property type="match status" value="1"/>
</dbReference>
<comment type="caution">
    <text evidence="10">The sequence shown here is derived from an EMBL/GenBank/DDBJ whole genome shotgun (WGS) entry which is preliminary data.</text>
</comment>
<dbReference type="PANTHER" id="PTHR43210:SF2">
    <property type="entry name" value="ATP-DEPENDENT DETHIOBIOTIN SYNTHETASE BIOD 2"/>
    <property type="match status" value="1"/>
</dbReference>
<evidence type="ECO:0000256" key="3">
    <source>
        <dbReference type="ARBA" id="ARBA00022723"/>
    </source>
</evidence>
<dbReference type="NCBIfam" id="TIGR00347">
    <property type="entry name" value="bioD"/>
    <property type="match status" value="1"/>
</dbReference>
<feature type="binding site" evidence="9">
    <location>
        <position position="99"/>
    </location>
    <ligand>
        <name>Mg(2+)</name>
        <dbReference type="ChEBI" id="CHEBI:18420"/>
    </ligand>
</feature>
<name>A0ABW6ZT97_9HYPH</name>
<dbReference type="RefSeq" id="WP_393991864.1">
    <property type="nucleotide sequence ID" value="NZ_JBAFVH010000003.1"/>
</dbReference>
<keyword evidence="7 9" id="KW-0460">Magnesium</keyword>
<evidence type="ECO:0000256" key="1">
    <source>
        <dbReference type="ARBA" id="ARBA00022490"/>
    </source>
</evidence>